<protein>
    <recommendedName>
        <fullName evidence="7">CP-type G domain-containing protein</fullName>
    </recommendedName>
</protein>
<dbReference type="InterPro" id="IPR030378">
    <property type="entry name" value="G_CP_dom"/>
</dbReference>
<reference evidence="8 9" key="1">
    <citation type="submission" date="2020-12" db="EMBL/GenBank/DDBJ databases">
        <title>Metabolic potential, ecology and presence of endohyphal bacteria is reflected in genomic diversity of Mucoromycotina.</title>
        <authorList>
            <person name="Muszewska A."/>
            <person name="Okrasinska A."/>
            <person name="Steczkiewicz K."/>
            <person name="Drgas O."/>
            <person name="Orlowska M."/>
            <person name="Perlinska-Lenart U."/>
            <person name="Aleksandrzak-Piekarczyk T."/>
            <person name="Szatraj K."/>
            <person name="Zielenkiewicz U."/>
            <person name="Pilsyk S."/>
            <person name="Malc E."/>
            <person name="Mieczkowski P."/>
            <person name="Kruszewska J.S."/>
            <person name="Biernat P."/>
            <person name="Pawlowska J."/>
        </authorList>
    </citation>
    <scope>NUCLEOTIDE SEQUENCE [LARGE SCALE GENOMIC DNA]</scope>
    <source>
        <strain evidence="8 9">CBS 142.35</strain>
    </source>
</reference>
<evidence type="ECO:0000256" key="3">
    <source>
        <dbReference type="ARBA" id="ARBA00022741"/>
    </source>
</evidence>
<feature type="region of interest" description="Disordered" evidence="6">
    <location>
        <begin position="264"/>
        <end position="319"/>
    </location>
</feature>
<dbReference type="AlphaFoldDB" id="A0A8H7RY73"/>
<feature type="compositionally biased region" description="Acidic residues" evidence="6">
    <location>
        <begin position="351"/>
        <end position="363"/>
    </location>
</feature>
<dbReference type="GO" id="GO:0000054">
    <property type="term" value="P:ribosomal subunit export from nucleus"/>
    <property type="evidence" value="ECO:0007669"/>
    <property type="project" value="TreeGrafter"/>
</dbReference>
<dbReference type="OrthoDB" id="61815at2759"/>
<comment type="caution">
    <text evidence="8">The sequence shown here is derived from an EMBL/GenBank/DDBJ whole genome shotgun (WGS) entry which is preliminary data.</text>
</comment>
<evidence type="ECO:0000256" key="6">
    <source>
        <dbReference type="SAM" id="MobiDB-lite"/>
    </source>
</evidence>
<keyword evidence="5" id="KW-0342">GTP-binding</keyword>
<keyword evidence="4" id="KW-0378">Hydrolase</keyword>
<feature type="non-terminal residue" evidence="8">
    <location>
        <position position="1"/>
    </location>
</feature>
<sequence length="832" mass="95115">KEKMPPKGKKQSTLGRAVIKSRFQGQRSIKVDEGKLHTTETEEPKWVKMQSITQENDLEAFLSTAALAGTEFTAEKLNVRVVQDSYKNPFLLTEEEERNTIAKHVENVEKLTVPRRPQWDKSMTAEQLHRLERESFLNWRRGMAQLEEDEGLLLTPYEKNLEVWRQLWRVIERSQLIVQIVDARNPLLFRSADLDKSVKELDSNKNNLLLINKADFLTEAQRTKWADYFDSEGIRYTFFSASLAAKEQEEERLAMEKEEYEKALKAEKNKSFDESDESDDDEEEEEEEDDKDDEPKEITEKLEETTISSTDDVKEEKDDRIRIRTTTDLLDLLIEETPKQPKGKKVSKGENDEEEEEDDEDEEPKIVIGLVGYPNVGKSSTINALIGEKRVSVSSTPGKTKHFQTIHLTPKLVLCDCPGLVFPTFSTTKADQVCNGVLPIDQLREHTGPTTLVAQRIPQQVVEATYGIRIRVQPKEDGGTGIPTSAELCSTYAIARGYFRSSQGNPDEARAARYILKDYVNGKLLYCHPPPNVKKEDWGHFNDEHHEAALQTTKKLAPTTRVPSTALNYVAPAGTSTIANENNNGITVTRGSKTEAVDQSFFNQHMGAPSVRGKAGSSMRGGFSRVTLFPHQQRMGDDGLPIPQGRRERQAMVQQNAMESGLVGNKKHHKKGRKNQKQRSGAGYNDCIGILTIISASTYYVIQNDRQMKRRKRARLGQKEAYLLLQQIKRDQQKIQTDLFNNMKNENMDKKKKEYILAQSNELLLQLLERIDAIRPKDAILLSQNNEQEEDITTITIFEQELMQQVKDRKKRIIQSIQIDFDRVDEYKQKLD</sequence>
<feature type="domain" description="CP-type G" evidence="7">
    <location>
        <begin position="164"/>
        <end position="423"/>
    </location>
</feature>
<proteinExistence type="predicted"/>
<keyword evidence="2" id="KW-0963">Cytoplasm</keyword>
<feature type="region of interest" description="Disordered" evidence="6">
    <location>
        <begin position="660"/>
        <end position="681"/>
    </location>
</feature>
<gene>
    <name evidence="8" type="ORF">INT45_004574</name>
</gene>
<name>A0A8H7RY73_9FUNG</name>
<evidence type="ECO:0000313" key="8">
    <source>
        <dbReference type="EMBL" id="KAG2219214.1"/>
    </source>
</evidence>
<organism evidence="8 9">
    <name type="scientific">Circinella minor</name>
    <dbReference type="NCBI Taxonomy" id="1195481"/>
    <lineage>
        <taxon>Eukaryota</taxon>
        <taxon>Fungi</taxon>
        <taxon>Fungi incertae sedis</taxon>
        <taxon>Mucoromycota</taxon>
        <taxon>Mucoromycotina</taxon>
        <taxon>Mucoromycetes</taxon>
        <taxon>Mucorales</taxon>
        <taxon>Lichtheimiaceae</taxon>
        <taxon>Circinella</taxon>
    </lineage>
</organism>
<evidence type="ECO:0000259" key="7">
    <source>
        <dbReference type="PROSITE" id="PS51721"/>
    </source>
</evidence>
<dbReference type="InterPro" id="IPR043358">
    <property type="entry name" value="GNL1-like"/>
</dbReference>
<accession>A0A8H7RY73</accession>
<dbReference type="GO" id="GO:0005525">
    <property type="term" value="F:GTP binding"/>
    <property type="evidence" value="ECO:0007669"/>
    <property type="project" value="UniProtKB-KW"/>
</dbReference>
<keyword evidence="9" id="KW-1185">Reference proteome</keyword>
<dbReference type="InterPro" id="IPR006073">
    <property type="entry name" value="GTP-bd"/>
</dbReference>
<evidence type="ECO:0000256" key="2">
    <source>
        <dbReference type="ARBA" id="ARBA00022490"/>
    </source>
</evidence>
<feature type="compositionally biased region" description="Acidic residues" evidence="6">
    <location>
        <begin position="274"/>
        <end position="292"/>
    </location>
</feature>
<dbReference type="PROSITE" id="PS51721">
    <property type="entry name" value="G_CP"/>
    <property type="match status" value="1"/>
</dbReference>
<feature type="compositionally biased region" description="Basic and acidic residues" evidence="6">
    <location>
        <begin position="264"/>
        <end position="273"/>
    </location>
</feature>
<dbReference type="Gene3D" id="3.40.50.300">
    <property type="entry name" value="P-loop containing nucleotide triphosphate hydrolases"/>
    <property type="match status" value="1"/>
</dbReference>
<dbReference type="Proteomes" id="UP000646827">
    <property type="component" value="Unassembled WGS sequence"/>
</dbReference>
<evidence type="ECO:0000256" key="5">
    <source>
        <dbReference type="ARBA" id="ARBA00023134"/>
    </source>
</evidence>
<dbReference type="EMBL" id="JAEPRB010000189">
    <property type="protein sequence ID" value="KAG2219214.1"/>
    <property type="molecule type" value="Genomic_DNA"/>
</dbReference>
<dbReference type="CDD" id="cd01857">
    <property type="entry name" value="HSR1_MMR1"/>
    <property type="match status" value="1"/>
</dbReference>
<dbReference type="GO" id="GO:0005829">
    <property type="term" value="C:cytosol"/>
    <property type="evidence" value="ECO:0007669"/>
    <property type="project" value="TreeGrafter"/>
</dbReference>
<feature type="compositionally biased region" description="Basic residues" evidence="6">
    <location>
        <begin position="665"/>
        <end position="677"/>
    </location>
</feature>
<dbReference type="GO" id="GO:0003924">
    <property type="term" value="F:GTPase activity"/>
    <property type="evidence" value="ECO:0007669"/>
    <property type="project" value="InterPro"/>
</dbReference>
<dbReference type="InterPro" id="IPR027417">
    <property type="entry name" value="P-loop_NTPase"/>
</dbReference>
<dbReference type="PANTHER" id="PTHR45709">
    <property type="entry name" value="LARGE SUBUNIT GTPASE 1 HOMOLOG-RELATED"/>
    <property type="match status" value="1"/>
</dbReference>
<feature type="compositionally biased region" description="Basic and acidic residues" evidence="6">
    <location>
        <begin position="293"/>
        <end position="304"/>
    </location>
</feature>
<evidence type="ECO:0000256" key="4">
    <source>
        <dbReference type="ARBA" id="ARBA00022801"/>
    </source>
</evidence>
<evidence type="ECO:0000256" key="1">
    <source>
        <dbReference type="ARBA" id="ARBA00004496"/>
    </source>
</evidence>
<feature type="region of interest" description="Disordered" evidence="6">
    <location>
        <begin position="332"/>
        <end position="364"/>
    </location>
</feature>
<keyword evidence="3" id="KW-0547">Nucleotide-binding</keyword>
<dbReference type="Pfam" id="PF01926">
    <property type="entry name" value="MMR_HSR1"/>
    <property type="match status" value="1"/>
</dbReference>
<evidence type="ECO:0000313" key="9">
    <source>
        <dbReference type="Proteomes" id="UP000646827"/>
    </source>
</evidence>
<comment type="subcellular location">
    <subcellularLocation>
        <location evidence="1">Cytoplasm</location>
    </subcellularLocation>
</comment>
<dbReference type="PANTHER" id="PTHR45709:SF2">
    <property type="entry name" value="LARGE SUBUNIT GTPASE 1 HOMOLOG"/>
    <property type="match status" value="1"/>
</dbReference>
<dbReference type="SUPFAM" id="SSF52540">
    <property type="entry name" value="P-loop containing nucleoside triphosphate hydrolases"/>
    <property type="match status" value="1"/>
</dbReference>